<name>A0A918C0Y2_9ACTN</name>
<dbReference type="RefSeq" id="WP_189933242.1">
    <property type="nucleotide sequence ID" value="NZ_BMSX01000003.1"/>
</dbReference>
<organism evidence="1 2">
    <name type="scientific">Streptomyces aurantiogriseus</name>
    <dbReference type="NCBI Taxonomy" id="66870"/>
    <lineage>
        <taxon>Bacteria</taxon>
        <taxon>Bacillati</taxon>
        <taxon>Actinomycetota</taxon>
        <taxon>Actinomycetes</taxon>
        <taxon>Kitasatosporales</taxon>
        <taxon>Streptomycetaceae</taxon>
        <taxon>Streptomyces</taxon>
    </lineage>
</organism>
<dbReference type="EMBL" id="BMSX01000003">
    <property type="protein sequence ID" value="GGQ99366.1"/>
    <property type="molecule type" value="Genomic_DNA"/>
</dbReference>
<gene>
    <name evidence="1" type="ORF">GCM10010251_13060</name>
</gene>
<evidence type="ECO:0000313" key="1">
    <source>
        <dbReference type="EMBL" id="GGQ99366.1"/>
    </source>
</evidence>
<protein>
    <submittedName>
        <fullName evidence="1">Uncharacterized protein</fullName>
    </submittedName>
</protein>
<dbReference type="AlphaFoldDB" id="A0A918C0Y2"/>
<accession>A0A918C0Y2</accession>
<dbReference type="Proteomes" id="UP000658320">
    <property type="component" value="Unassembled WGS sequence"/>
</dbReference>
<sequence length="54" mass="5742">MCGVADARGLARKARAARLCRAIPDVLTLDPGRQAHGVRCQEVARLFEAAPPEG</sequence>
<keyword evidence="2" id="KW-1185">Reference proteome</keyword>
<comment type="caution">
    <text evidence="1">The sequence shown here is derived from an EMBL/GenBank/DDBJ whole genome shotgun (WGS) entry which is preliminary data.</text>
</comment>
<reference evidence="1" key="1">
    <citation type="journal article" date="2014" name="Int. J. Syst. Evol. Microbiol.">
        <title>Complete genome sequence of Corynebacterium casei LMG S-19264T (=DSM 44701T), isolated from a smear-ripened cheese.</title>
        <authorList>
            <consortium name="US DOE Joint Genome Institute (JGI-PGF)"/>
            <person name="Walter F."/>
            <person name="Albersmeier A."/>
            <person name="Kalinowski J."/>
            <person name="Ruckert C."/>
        </authorList>
    </citation>
    <scope>NUCLEOTIDE SEQUENCE</scope>
    <source>
        <strain evidence="1">JCM 4346</strain>
    </source>
</reference>
<proteinExistence type="predicted"/>
<evidence type="ECO:0000313" key="2">
    <source>
        <dbReference type="Proteomes" id="UP000658320"/>
    </source>
</evidence>
<reference evidence="1" key="2">
    <citation type="submission" date="2020-09" db="EMBL/GenBank/DDBJ databases">
        <authorList>
            <person name="Sun Q."/>
            <person name="Ohkuma M."/>
        </authorList>
    </citation>
    <scope>NUCLEOTIDE SEQUENCE</scope>
    <source>
        <strain evidence="1">JCM 4346</strain>
    </source>
</reference>